<proteinExistence type="inferred from homology"/>
<dbReference type="Gene3D" id="3.30.470.20">
    <property type="entry name" value="ATP-grasp fold, B domain"/>
    <property type="match status" value="1"/>
</dbReference>
<keyword evidence="9 15" id="KW-0547">Nucleotide-binding</keyword>
<dbReference type="FunFam" id="3.30.1490.20:FF:000010">
    <property type="entry name" value="Phosphoenolpyruvate synthase"/>
    <property type="match status" value="1"/>
</dbReference>
<evidence type="ECO:0000256" key="1">
    <source>
        <dbReference type="ARBA" id="ARBA00001946"/>
    </source>
</evidence>
<dbReference type="PANTHER" id="PTHR43030">
    <property type="entry name" value="PHOSPHOENOLPYRUVATE SYNTHASE"/>
    <property type="match status" value="1"/>
</dbReference>
<keyword evidence="8 15" id="KW-0479">Metal-binding</keyword>
<dbReference type="InterPro" id="IPR013815">
    <property type="entry name" value="ATP_grasp_subdomain_1"/>
</dbReference>
<dbReference type="PANTHER" id="PTHR43030:SF1">
    <property type="entry name" value="PHOSPHOENOLPYRUVATE SYNTHASE"/>
    <property type="match status" value="1"/>
</dbReference>
<keyword evidence="11 15" id="KW-0067">ATP-binding</keyword>
<dbReference type="GO" id="GO:0006094">
    <property type="term" value="P:gluconeogenesis"/>
    <property type="evidence" value="ECO:0007669"/>
    <property type="project" value="UniProtKB-UniPathway"/>
</dbReference>
<name>A0A2P5T2L5_9GAMM</name>
<dbReference type="FunFam" id="3.50.30.10:FF:000002">
    <property type="entry name" value="Phosphoenolpyruvate synthase"/>
    <property type="match status" value="1"/>
</dbReference>
<accession>A0A2P5T2L5</accession>
<dbReference type="GO" id="GO:0005524">
    <property type="term" value="F:ATP binding"/>
    <property type="evidence" value="ECO:0007669"/>
    <property type="project" value="UniProtKB-KW"/>
</dbReference>
<dbReference type="FunFam" id="3.20.20.60:FF:000010">
    <property type="entry name" value="Phosphoenolpyruvate synthase"/>
    <property type="match status" value="1"/>
</dbReference>
<dbReference type="InterPro" id="IPR008279">
    <property type="entry name" value="PEP-util_enz_mobile_dom"/>
</dbReference>
<dbReference type="SUPFAM" id="SSF52009">
    <property type="entry name" value="Phosphohistidine domain"/>
    <property type="match status" value="1"/>
</dbReference>
<evidence type="ECO:0000256" key="11">
    <source>
        <dbReference type="ARBA" id="ARBA00022840"/>
    </source>
</evidence>
<gene>
    <name evidence="19" type="ORF">CRV09_00620</name>
</gene>
<dbReference type="InterPro" id="IPR040442">
    <property type="entry name" value="Pyrv_kinase-like_dom_sf"/>
</dbReference>
<evidence type="ECO:0000313" key="20">
    <source>
        <dbReference type="Proteomes" id="UP000295937"/>
    </source>
</evidence>
<dbReference type="Pfam" id="PF01326">
    <property type="entry name" value="PPDK_N"/>
    <property type="match status" value="1"/>
</dbReference>
<evidence type="ECO:0000313" key="19">
    <source>
        <dbReference type="EMBL" id="PPI88803.1"/>
    </source>
</evidence>
<dbReference type="InterPro" id="IPR006319">
    <property type="entry name" value="PEP_synth"/>
</dbReference>
<protein>
    <recommendedName>
        <fullName evidence="6 15">Phosphoenolpyruvate synthase</fullName>
        <shortName evidence="15">PEP synthase</shortName>
        <ecNumber evidence="5 15">2.7.9.2</ecNumber>
    </recommendedName>
    <alternativeName>
        <fullName evidence="13 15">Pyruvate, water dikinase</fullName>
    </alternativeName>
</protein>
<dbReference type="PIRSF" id="PIRSF000854">
    <property type="entry name" value="PEP_synthase"/>
    <property type="match status" value="1"/>
</dbReference>
<evidence type="ECO:0000259" key="17">
    <source>
        <dbReference type="Pfam" id="PF01326"/>
    </source>
</evidence>
<dbReference type="GO" id="GO:0008986">
    <property type="term" value="F:pyruvate, water dikinase activity"/>
    <property type="evidence" value="ECO:0007669"/>
    <property type="project" value="UniProtKB-EC"/>
</dbReference>
<keyword evidence="19" id="KW-0670">Pyruvate</keyword>
<dbReference type="Pfam" id="PF02896">
    <property type="entry name" value="PEP-utilizers_C"/>
    <property type="match status" value="1"/>
</dbReference>
<evidence type="ECO:0000256" key="12">
    <source>
        <dbReference type="ARBA" id="ARBA00022842"/>
    </source>
</evidence>
<keyword evidence="10 15" id="KW-0418">Kinase</keyword>
<evidence type="ECO:0000256" key="4">
    <source>
        <dbReference type="ARBA" id="ARBA00007837"/>
    </source>
</evidence>
<dbReference type="NCBIfam" id="NF005057">
    <property type="entry name" value="PRK06464.1"/>
    <property type="match status" value="1"/>
</dbReference>
<dbReference type="InterPro" id="IPR000121">
    <property type="entry name" value="PEP_util_C"/>
</dbReference>
<evidence type="ECO:0000256" key="8">
    <source>
        <dbReference type="ARBA" id="ARBA00022723"/>
    </source>
</evidence>
<evidence type="ECO:0000256" key="5">
    <source>
        <dbReference type="ARBA" id="ARBA00011996"/>
    </source>
</evidence>
<comment type="function">
    <text evidence="2 15">Catalyzes the phosphorylation of pyruvate to phosphoenolpyruvate.</text>
</comment>
<dbReference type="InterPro" id="IPR002192">
    <property type="entry name" value="PPDK_AMP/ATP-bd"/>
</dbReference>
<feature type="domain" description="PEP-utilising enzyme mobile" evidence="16">
    <location>
        <begin position="386"/>
        <end position="457"/>
    </location>
</feature>
<dbReference type="SUPFAM" id="SSF56059">
    <property type="entry name" value="Glutathione synthetase ATP-binding domain-like"/>
    <property type="match status" value="1"/>
</dbReference>
<dbReference type="InterPro" id="IPR018274">
    <property type="entry name" value="PEP_util_AS"/>
</dbReference>
<dbReference type="PROSITE" id="PS00370">
    <property type="entry name" value="PEP_ENZYMES_PHOS_SITE"/>
    <property type="match status" value="1"/>
</dbReference>
<dbReference type="Gene3D" id="3.30.1490.20">
    <property type="entry name" value="ATP-grasp fold, A domain"/>
    <property type="match status" value="1"/>
</dbReference>
<evidence type="ECO:0000256" key="2">
    <source>
        <dbReference type="ARBA" id="ARBA00002988"/>
    </source>
</evidence>
<dbReference type="AlphaFoldDB" id="A0A2P5T2L5"/>
<comment type="caution">
    <text evidence="19">The sequence shown here is derived from an EMBL/GenBank/DDBJ whole genome shotgun (WGS) entry which is preliminary data.</text>
</comment>
<comment type="pathway">
    <text evidence="3 15">Carbohydrate biosynthesis; gluconeogenesis.</text>
</comment>
<dbReference type="RefSeq" id="WP_136132230.1">
    <property type="nucleotide sequence ID" value="NZ_PDKR01000001.1"/>
</dbReference>
<dbReference type="FunFam" id="3.30.470.20:FF:000017">
    <property type="entry name" value="Phosphoenolpyruvate synthase"/>
    <property type="match status" value="1"/>
</dbReference>
<comment type="catalytic activity">
    <reaction evidence="14 15">
        <text>pyruvate + ATP + H2O = phosphoenolpyruvate + AMP + phosphate + 2 H(+)</text>
        <dbReference type="Rhea" id="RHEA:11364"/>
        <dbReference type="ChEBI" id="CHEBI:15361"/>
        <dbReference type="ChEBI" id="CHEBI:15377"/>
        <dbReference type="ChEBI" id="CHEBI:15378"/>
        <dbReference type="ChEBI" id="CHEBI:30616"/>
        <dbReference type="ChEBI" id="CHEBI:43474"/>
        <dbReference type="ChEBI" id="CHEBI:58702"/>
        <dbReference type="ChEBI" id="CHEBI:456215"/>
        <dbReference type="EC" id="2.7.9.2"/>
    </reaction>
</comment>
<evidence type="ECO:0000259" key="16">
    <source>
        <dbReference type="Pfam" id="PF00391"/>
    </source>
</evidence>
<evidence type="ECO:0000256" key="10">
    <source>
        <dbReference type="ARBA" id="ARBA00022777"/>
    </source>
</evidence>
<dbReference type="NCBIfam" id="TIGR01418">
    <property type="entry name" value="PEP_synth"/>
    <property type="match status" value="1"/>
</dbReference>
<dbReference type="EC" id="2.7.9.2" evidence="5 15"/>
<keyword evidence="7 15" id="KW-0808">Transferase</keyword>
<reference evidence="19 20" key="1">
    <citation type="journal article" date="2018" name="Genome Biol. Evol.">
        <title>Cladogenesis and Genomic Streamlining in Extracellular Endosymbionts of Tropical Stink Bugs.</title>
        <authorList>
            <person name="Otero-Bravo A."/>
            <person name="Goffredi S."/>
            <person name="Sabree Z.L."/>
        </authorList>
    </citation>
    <scope>NUCLEOTIDE SEQUENCE [LARGE SCALE GENOMIC DNA]</scope>
    <source>
        <strain evidence="19 20">SoEO</strain>
    </source>
</reference>
<dbReference type="GO" id="GO:0046872">
    <property type="term" value="F:metal ion binding"/>
    <property type="evidence" value="ECO:0007669"/>
    <property type="project" value="UniProtKB-KW"/>
</dbReference>
<dbReference type="EMBL" id="PDKR01000001">
    <property type="protein sequence ID" value="PPI88803.1"/>
    <property type="molecule type" value="Genomic_DNA"/>
</dbReference>
<dbReference type="Pfam" id="PF00391">
    <property type="entry name" value="PEP-utilizers"/>
    <property type="match status" value="1"/>
</dbReference>
<comment type="cofactor">
    <cofactor evidence="1 15">
        <name>Mg(2+)</name>
        <dbReference type="ChEBI" id="CHEBI:18420"/>
    </cofactor>
</comment>
<evidence type="ECO:0000256" key="14">
    <source>
        <dbReference type="ARBA" id="ARBA00047700"/>
    </source>
</evidence>
<evidence type="ECO:0000256" key="6">
    <source>
        <dbReference type="ARBA" id="ARBA00021623"/>
    </source>
</evidence>
<organism evidence="19 20">
    <name type="scientific">Candidatus Pantoea edessiphila</name>
    <dbReference type="NCBI Taxonomy" id="2044610"/>
    <lineage>
        <taxon>Bacteria</taxon>
        <taxon>Pseudomonadati</taxon>
        <taxon>Pseudomonadota</taxon>
        <taxon>Gammaproteobacteria</taxon>
        <taxon>Enterobacterales</taxon>
        <taxon>Erwiniaceae</taxon>
        <taxon>Pantoea</taxon>
    </lineage>
</organism>
<dbReference type="Proteomes" id="UP000295937">
    <property type="component" value="Unassembled WGS sequence"/>
</dbReference>
<evidence type="ECO:0000256" key="15">
    <source>
        <dbReference type="PIRNR" id="PIRNR000854"/>
    </source>
</evidence>
<evidence type="ECO:0000259" key="18">
    <source>
        <dbReference type="Pfam" id="PF02896"/>
    </source>
</evidence>
<evidence type="ECO:0000256" key="13">
    <source>
        <dbReference type="ARBA" id="ARBA00033470"/>
    </source>
</evidence>
<sequence length="794" mass="88675">MYSKTEKPLILWYHQININDIHLVGGKNASIGEMINKLSSLGINVPNGYATTSYAFNQFLNQDGMKNDIYHLLEKTNLNEIDKLNKISKHISQLILNKPLPEQLEQEICKAYEQMLISDINASFAIRSSATAEDLPDASFAGQQETYLNVRGIDSVLISVKKVYSSLFSPRAISYRIHKGYNHRNVALSVGIQYMVRSDLSCSGVMFTIDTESGFDKVVFITASLGLGEMIVQGAVNPDEFYIYKPALLADRPSIIRRIIGSKKVRMIYSNCSKNNKQVHIEAVPKIERDKFCLNDNDLQILAKQAIIIEKHYKNAMDIEWAKDGNTNKLFILQARPETVCSNFNKIERYVLQEKSEILAQGRAIGHRIGSGKVKVVSNINKINSIEEGDVLVTDMTGPDWEPIMKKVSAIITNRGGRTCHSAIIARELGIPAVVGCGDATDRLNNISAVTVSCSEGDTGYVYNNLLKFTVNSSKIDTMPKLPLKIMMNIGNPNNAFNFSYLPNDGVGLARLEFIINSMIGIHPKAVLNFSNQTKQIKNKIYQVIKGFKNPIDFYLSKLTEGIATLGAAFFPKKVIVRFSDFKTNEYANLIGGIQYEVKEENPMLGFRGAGRYINDGFRDCFALECEAIKRVRNEIGLTNIEIMIPFVRTIKQAKSVIKELSNHGLNRGENDLKIIMMCEIPANALLADQFLQYFDGFSIGSNDMTQLTLGIDRDSSILSSSFNEFDESIKILLSMTIKAAKKQNKYIGICGQGPSDNPDFAFWLMQQGIDSLSLNPGNIIESWLQIAKLSNLI</sequence>
<dbReference type="InterPro" id="IPR036637">
    <property type="entry name" value="Phosphohistidine_dom_sf"/>
</dbReference>
<evidence type="ECO:0000256" key="7">
    <source>
        <dbReference type="ARBA" id="ARBA00022679"/>
    </source>
</evidence>
<dbReference type="InterPro" id="IPR023151">
    <property type="entry name" value="PEP_util_CS"/>
</dbReference>
<dbReference type="Gene3D" id="3.20.20.60">
    <property type="entry name" value="Phosphoenolpyruvate-binding domains"/>
    <property type="match status" value="1"/>
</dbReference>
<dbReference type="Gene3D" id="3.50.30.10">
    <property type="entry name" value="Phosphohistidine domain"/>
    <property type="match status" value="1"/>
</dbReference>
<comment type="similarity">
    <text evidence="4 15">Belongs to the PEP-utilizing enzyme family.</text>
</comment>
<dbReference type="UniPathway" id="UPA00138"/>
<dbReference type="InterPro" id="IPR015813">
    <property type="entry name" value="Pyrv/PenolPyrv_kinase-like_dom"/>
</dbReference>
<evidence type="ECO:0000256" key="3">
    <source>
        <dbReference type="ARBA" id="ARBA00004742"/>
    </source>
</evidence>
<dbReference type="OrthoDB" id="9765468at2"/>
<evidence type="ECO:0000256" key="9">
    <source>
        <dbReference type="ARBA" id="ARBA00022741"/>
    </source>
</evidence>
<keyword evidence="12 15" id="KW-0460">Magnesium</keyword>
<feature type="domain" description="PEP-utilising enzyme C-terminal" evidence="18">
    <location>
        <begin position="478"/>
        <end position="789"/>
    </location>
</feature>
<dbReference type="SUPFAM" id="SSF51621">
    <property type="entry name" value="Phosphoenolpyruvate/pyruvate domain"/>
    <property type="match status" value="1"/>
</dbReference>
<dbReference type="PROSITE" id="PS00742">
    <property type="entry name" value="PEP_ENZYMES_2"/>
    <property type="match status" value="1"/>
</dbReference>
<feature type="domain" description="Pyruvate phosphate dikinase AMP/ATP-binding" evidence="17">
    <location>
        <begin position="22"/>
        <end position="343"/>
    </location>
</feature>